<organism evidence="16 17">
    <name type="scientific">Paludibaculum fermentans</name>
    <dbReference type="NCBI Taxonomy" id="1473598"/>
    <lineage>
        <taxon>Bacteria</taxon>
        <taxon>Pseudomonadati</taxon>
        <taxon>Acidobacteriota</taxon>
        <taxon>Terriglobia</taxon>
        <taxon>Bryobacterales</taxon>
        <taxon>Bryobacteraceae</taxon>
        <taxon>Paludibaculum</taxon>
    </lineage>
</organism>
<evidence type="ECO:0000256" key="9">
    <source>
        <dbReference type="ARBA" id="ARBA00022763"/>
    </source>
</evidence>
<protein>
    <recommendedName>
        <fullName evidence="6">Adenine DNA glycosylase</fullName>
        <ecNumber evidence="5">3.2.2.31</ecNumber>
    </recommendedName>
</protein>
<evidence type="ECO:0000256" key="2">
    <source>
        <dbReference type="ARBA" id="ARBA00001966"/>
    </source>
</evidence>
<evidence type="ECO:0000313" key="17">
    <source>
        <dbReference type="Proteomes" id="UP000593892"/>
    </source>
</evidence>
<dbReference type="GO" id="GO:0035485">
    <property type="term" value="F:adenine/guanine mispair binding"/>
    <property type="evidence" value="ECO:0007669"/>
    <property type="project" value="TreeGrafter"/>
</dbReference>
<dbReference type="GO" id="GO:0000701">
    <property type="term" value="F:purine-specific mismatch base pair DNA N-glycosylase activity"/>
    <property type="evidence" value="ECO:0007669"/>
    <property type="project" value="UniProtKB-EC"/>
</dbReference>
<dbReference type="InterPro" id="IPR015797">
    <property type="entry name" value="NUDIX_hydrolase-like_dom_sf"/>
</dbReference>
<dbReference type="SUPFAM" id="SSF55811">
    <property type="entry name" value="Nudix"/>
    <property type="match status" value="1"/>
</dbReference>
<dbReference type="AlphaFoldDB" id="A0A7S7NJX6"/>
<evidence type="ECO:0000256" key="1">
    <source>
        <dbReference type="ARBA" id="ARBA00000843"/>
    </source>
</evidence>
<keyword evidence="7" id="KW-0004">4Fe-4S</keyword>
<dbReference type="RefSeq" id="WP_194446678.1">
    <property type="nucleotide sequence ID" value="NZ_CP063849.1"/>
</dbReference>
<sequence length="329" mass="37290">MLIPPPRKANQLLLDWYTAAGRDLPWRRTRDPWKIMVSEIMLQQTRVAAVIPYYQRFLERYPEPKDLAQAPEQEFLAIWSGLGYYSRARNLQRAAIQITEAGGFPETYEEIRTLPGVGDYTAAAIASICFSLPYAVLDGNVMRVISRMTLEKGDISNSSVRVRLKEHAQRLLDPKRPADFNQAIMELGATVCLPRSPQCLLCPWREMCQARAAGVQGELPIKLKKRDPVKLAMELFLVEKNGSILLRQRGTTESKLAGFWELPVARDMPAAERGECLGSFKHSITHHDYTIEVYRASAAKAPKGFRWFQMEELENVPVATMTRKALALV</sequence>
<dbReference type="GO" id="GO:0032357">
    <property type="term" value="F:oxidized purine DNA binding"/>
    <property type="evidence" value="ECO:0007669"/>
    <property type="project" value="TreeGrafter"/>
</dbReference>
<dbReference type="InterPro" id="IPR044298">
    <property type="entry name" value="MIG/MutY"/>
</dbReference>
<dbReference type="Pfam" id="PF14815">
    <property type="entry name" value="NUDIX_4"/>
    <property type="match status" value="1"/>
</dbReference>
<dbReference type="PANTHER" id="PTHR42944:SF1">
    <property type="entry name" value="ADENINE DNA GLYCOSYLASE"/>
    <property type="match status" value="1"/>
</dbReference>
<keyword evidence="13" id="KW-0234">DNA repair</keyword>
<dbReference type="InterPro" id="IPR000445">
    <property type="entry name" value="HhH_motif"/>
</dbReference>
<keyword evidence="10" id="KW-0378">Hydrolase</keyword>
<dbReference type="GO" id="GO:0006298">
    <property type="term" value="P:mismatch repair"/>
    <property type="evidence" value="ECO:0007669"/>
    <property type="project" value="TreeGrafter"/>
</dbReference>
<feature type="domain" description="HhH-GPD" evidence="15">
    <location>
        <begin position="41"/>
        <end position="190"/>
    </location>
</feature>
<dbReference type="Proteomes" id="UP000593892">
    <property type="component" value="Chromosome"/>
</dbReference>
<evidence type="ECO:0000256" key="14">
    <source>
        <dbReference type="ARBA" id="ARBA00023295"/>
    </source>
</evidence>
<comment type="cofactor">
    <cofactor evidence="2">
        <name>[4Fe-4S] cluster</name>
        <dbReference type="ChEBI" id="CHEBI:49883"/>
    </cofactor>
</comment>
<dbReference type="InterPro" id="IPR023170">
    <property type="entry name" value="HhH_base_excis_C"/>
</dbReference>
<name>A0A7S7NJX6_PALFE</name>
<dbReference type="InterPro" id="IPR005760">
    <property type="entry name" value="A/G_AdeGlyc_MutY"/>
</dbReference>
<dbReference type="Pfam" id="PF00633">
    <property type="entry name" value="HHH"/>
    <property type="match status" value="1"/>
</dbReference>
<dbReference type="Gene3D" id="1.10.1670.10">
    <property type="entry name" value="Helix-hairpin-Helix base-excision DNA repair enzymes (C-terminal)"/>
    <property type="match status" value="1"/>
</dbReference>
<keyword evidence="9" id="KW-0227">DNA damage</keyword>
<dbReference type="InterPro" id="IPR011257">
    <property type="entry name" value="DNA_glycosylase"/>
</dbReference>
<evidence type="ECO:0000256" key="6">
    <source>
        <dbReference type="ARBA" id="ARBA00022023"/>
    </source>
</evidence>
<evidence type="ECO:0000256" key="10">
    <source>
        <dbReference type="ARBA" id="ARBA00022801"/>
    </source>
</evidence>
<dbReference type="PANTHER" id="PTHR42944">
    <property type="entry name" value="ADENINE DNA GLYCOSYLASE"/>
    <property type="match status" value="1"/>
</dbReference>
<dbReference type="CDD" id="cd00056">
    <property type="entry name" value="ENDO3c"/>
    <property type="match status" value="1"/>
</dbReference>
<evidence type="ECO:0000256" key="3">
    <source>
        <dbReference type="ARBA" id="ARBA00002933"/>
    </source>
</evidence>
<dbReference type="GO" id="GO:0006284">
    <property type="term" value="P:base-excision repair"/>
    <property type="evidence" value="ECO:0007669"/>
    <property type="project" value="InterPro"/>
</dbReference>
<reference evidence="16 17" key="1">
    <citation type="submission" date="2020-10" db="EMBL/GenBank/DDBJ databases">
        <title>Complete genome sequence of Paludibaculum fermentans P105T, a facultatively anaerobic acidobacterium capable of dissimilatory Fe(III) reduction.</title>
        <authorList>
            <person name="Dedysh S.N."/>
            <person name="Beletsky A.V."/>
            <person name="Kulichevskaya I.S."/>
            <person name="Mardanov A.V."/>
            <person name="Ravin N.V."/>
        </authorList>
    </citation>
    <scope>NUCLEOTIDE SEQUENCE [LARGE SCALE GENOMIC DNA]</scope>
    <source>
        <strain evidence="16 17">P105</strain>
    </source>
</reference>
<dbReference type="GO" id="GO:0046872">
    <property type="term" value="F:metal ion binding"/>
    <property type="evidence" value="ECO:0007669"/>
    <property type="project" value="UniProtKB-KW"/>
</dbReference>
<dbReference type="KEGG" id="pfer:IRI77_19350"/>
<keyword evidence="14" id="KW-0326">Glycosidase</keyword>
<proteinExistence type="inferred from homology"/>
<comment type="function">
    <text evidence="3">Adenine glycosylase active on G-A mispairs. MutY also corrects error-prone DNA synthesis past GO lesions which are due to the oxidatively damaged form of guanine: 7,8-dihydro-8-oxoguanine (8-oxo-dGTP).</text>
</comment>
<dbReference type="EC" id="3.2.2.31" evidence="5"/>
<dbReference type="SMART" id="SM00478">
    <property type="entry name" value="ENDO3c"/>
    <property type="match status" value="1"/>
</dbReference>
<dbReference type="NCBIfam" id="TIGR01084">
    <property type="entry name" value="mutY"/>
    <property type="match status" value="1"/>
</dbReference>
<comment type="similarity">
    <text evidence="4">Belongs to the Nth/MutY family.</text>
</comment>
<gene>
    <name evidence="16" type="primary">mutY</name>
    <name evidence="16" type="ORF">IRI77_19350</name>
</gene>
<evidence type="ECO:0000256" key="13">
    <source>
        <dbReference type="ARBA" id="ARBA00023204"/>
    </source>
</evidence>
<dbReference type="InterPro" id="IPR003265">
    <property type="entry name" value="HhH-GPD_domain"/>
</dbReference>
<dbReference type="InterPro" id="IPR029119">
    <property type="entry name" value="MutY_C"/>
</dbReference>
<dbReference type="GO" id="GO:0034039">
    <property type="term" value="F:8-oxo-7,8-dihydroguanine DNA N-glycosylase activity"/>
    <property type="evidence" value="ECO:0007669"/>
    <property type="project" value="TreeGrafter"/>
</dbReference>
<dbReference type="Gene3D" id="3.90.79.10">
    <property type="entry name" value="Nucleoside Triphosphate Pyrophosphohydrolase"/>
    <property type="match status" value="1"/>
</dbReference>
<dbReference type="Pfam" id="PF00730">
    <property type="entry name" value="HhH-GPD"/>
    <property type="match status" value="1"/>
</dbReference>
<evidence type="ECO:0000256" key="11">
    <source>
        <dbReference type="ARBA" id="ARBA00023004"/>
    </source>
</evidence>
<dbReference type="SUPFAM" id="SSF48150">
    <property type="entry name" value="DNA-glycosylase"/>
    <property type="match status" value="1"/>
</dbReference>
<evidence type="ECO:0000256" key="7">
    <source>
        <dbReference type="ARBA" id="ARBA00022485"/>
    </source>
</evidence>
<keyword evidence="8" id="KW-0479">Metal-binding</keyword>
<evidence type="ECO:0000256" key="5">
    <source>
        <dbReference type="ARBA" id="ARBA00012045"/>
    </source>
</evidence>
<comment type="catalytic activity">
    <reaction evidence="1">
        <text>Hydrolyzes free adenine bases from 7,8-dihydro-8-oxoguanine:adenine mismatched double-stranded DNA, leaving an apurinic site.</text>
        <dbReference type="EC" id="3.2.2.31"/>
    </reaction>
</comment>
<accession>A0A7S7NJX6</accession>
<evidence type="ECO:0000313" key="16">
    <source>
        <dbReference type="EMBL" id="QOY85008.1"/>
    </source>
</evidence>
<evidence type="ECO:0000259" key="15">
    <source>
        <dbReference type="SMART" id="SM00478"/>
    </source>
</evidence>
<evidence type="ECO:0000256" key="4">
    <source>
        <dbReference type="ARBA" id="ARBA00008343"/>
    </source>
</evidence>
<keyword evidence="12" id="KW-0411">Iron-sulfur</keyword>
<dbReference type="GO" id="GO:0051539">
    <property type="term" value="F:4 iron, 4 sulfur cluster binding"/>
    <property type="evidence" value="ECO:0007669"/>
    <property type="project" value="UniProtKB-KW"/>
</dbReference>
<keyword evidence="17" id="KW-1185">Reference proteome</keyword>
<evidence type="ECO:0000256" key="12">
    <source>
        <dbReference type="ARBA" id="ARBA00023014"/>
    </source>
</evidence>
<dbReference type="Gene3D" id="1.10.340.30">
    <property type="entry name" value="Hypothetical protein, domain 2"/>
    <property type="match status" value="1"/>
</dbReference>
<keyword evidence="11" id="KW-0408">Iron</keyword>
<dbReference type="EMBL" id="CP063849">
    <property type="protein sequence ID" value="QOY85008.1"/>
    <property type="molecule type" value="Genomic_DNA"/>
</dbReference>
<evidence type="ECO:0000256" key="8">
    <source>
        <dbReference type="ARBA" id="ARBA00022723"/>
    </source>
</evidence>